<sequence length="127" mass="14148">MPLNDDQISALAADNMGAMAFLLELNHSRYNADRAIILAALTQMPTVKGPDLYVLWSTLCDRNVDTVVHLVRHCPFEVLAQACARYDQSSRELVAPYLPLSHRSRPNPTTLVRKPITQPNGSSTHRP</sequence>
<dbReference type="AlphaFoldDB" id="I0KCS0"/>
<dbReference type="Proteomes" id="UP000011058">
    <property type="component" value="Chromosome"/>
</dbReference>
<accession>I0KCS0</accession>
<dbReference type="RefSeq" id="WP_015333022.1">
    <property type="nucleotide sequence ID" value="NC_020054.1"/>
</dbReference>
<dbReference type="HOGENOM" id="CLU_1967274_0_0_10"/>
<evidence type="ECO:0000256" key="1">
    <source>
        <dbReference type="SAM" id="MobiDB-lite"/>
    </source>
</evidence>
<dbReference type="EMBL" id="HE796683">
    <property type="protein sequence ID" value="CCH01923.1"/>
    <property type="molecule type" value="Genomic_DNA"/>
</dbReference>
<protein>
    <submittedName>
        <fullName evidence="2">Uncharacterized protein</fullName>
    </submittedName>
</protein>
<dbReference type="OrthoDB" id="1446242at2"/>
<feature type="compositionally biased region" description="Polar residues" evidence="1">
    <location>
        <begin position="117"/>
        <end position="127"/>
    </location>
</feature>
<reference evidence="2 3" key="1">
    <citation type="journal article" date="2012" name="J. Bacteriol.">
        <title>Genome Sequence of Fibrella aestuarina BUZ 2T, a Filamentous Marine Bacterium.</title>
        <authorList>
            <person name="Filippini M."/>
            <person name="Qi W."/>
            <person name="Blom J."/>
            <person name="Goesmann A."/>
            <person name="Smits T.H."/>
            <person name="Bagheri H.C."/>
        </authorList>
    </citation>
    <scope>NUCLEOTIDE SEQUENCE [LARGE SCALE GENOMIC DNA]</scope>
    <source>
        <strain evidence="3">BUZ 2T</strain>
    </source>
</reference>
<organism evidence="2 3">
    <name type="scientific">Fibrella aestuarina BUZ 2</name>
    <dbReference type="NCBI Taxonomy" id="1166018"/>
    <lineage>
        <taxon>Bacteria</taxon>
        <taxon>Pseudomonadati</taxon>
        <taxon>Bacteroidota</taxon>
        <taxon>Cytophagia</taxon>
        <taxon>Cytophagales</taxon>
        <taxon>Spirosomataceae</taxon>
        <taxon>Fibrella</taxon>
    </lineage>
</organism>
<evidence type="ECO:0000313" key="2">
    <source>
        <dbReference type="EMBL" id="CCH01923.1"/>
    </source>
</evidence>
<dbReference type="STRING" id="1166018.FAES_3917"/>
<gene>
    <name evidence="2" type="ORF">FAES_3917</name>
</gene>
<evidence type="ECO:0000313" key="3">
    <source>
        <dbReference type="Proteomes" id="UP000011058"/>
    </source>
</evidence>
<name>I0KCS0_9BACT</name>
<proteinExistence type="predicted"/>
<dbReference type="KEGG" id="fae:FAES_3917"/>
<keyword evidence="3" id="KW-1185">Reference proteome</keyword>
<feature type="region of interest" description="Disordered" evidence="1">
    <location>
        <begin position="99"/>
        <end position="127"/>
    </location>
</feature>